<evidence type="ECO:0000256" key="2">
    <source>
        <dbReference type="SAM" id="MobiDB-lite"/>
    </source>
</evidence>
<feature type="region of interest" description="Disordered" evidence="2">
    <location>
        <begin position="612"/>
        <end position="646"/>
    </location>
</feature>
<dbReference type="EMBL" id="JBHYPX010000090">
    <property type="protein sequence ID" value="MFE1356477.1"/>
    <property type="molecule type" value="Genomic_DNA"/>
</dbReference>
<comment type="caution">
    <text evidence="3">The sequence shown here is derived from an EMBL/GenBank/DDBJ whole genome shotgun (WGS) entry which is preliminary data.</text>
</comment>
<sequence>MATHLRFISLTVTTADTEKTYRFDQQATVVSGASGTGKSSLLMLLKYAIGGKAMLTPAVRNHVHSVQAEVVVGEQHMTLKRTINDSRTDHVDVLDPETLTLRRTLPIRDSAGGESLSDLLLAALRFPRESIATTREGKATERDLTFADLFTYVYRDARGIDQEVVGHLDTWFKSARTHLFKLMFGLTDSTVLELGKLLGKLKEQLKAKTAEYESVQRFLAATDPRTDEELRAELADLRDMLQRADTALASLRHELQESSAADAVLRQELRTAIEDASKATQELLAAEELIEAREAVVAQIELDLSRLERSATAIEKLLPFHFVVCPRCMQRLDARPVPEDHCLVCLQPDPADDDVDPAAVQHTRNALEQQLQEARTLLAADTEVLRTARERAQQAEFLTHSLRRQLDAQTRGMVSPHFEAIADASARGATLRASIDAVTQLRDSWARARAIDQTVRDIKARRTRAAADQKARLAELAVRKGLVTDLSRNFDTMVAELRPAPWIESATIDPTTYLPLINNGSFETLQADGGGIVTCINVAYSLTLLEFGITHPDVLVPSLLIIDSPRKASGTNEQDQERGRRTYRSLQAIAETYGSRIQLIIADNDSAPLPSSTFGKIELDYDNPTVPGVAHPGPGHTGRAEDERES</sequence>
<name>A0ABW6GUM3_9ACTN</name>
<protein>
    <recommendedName>
        <fullName evidence="5">Rad50/SbcC-type AAA domain-containing protein</fullName>
    </recommendedName>
</protein>
<organism evidence="3 4">
    <name type="scientific">Kitasatospora phosalacinea</name>
    <dbReference type="NCBI Taxonomy" id="2065"/>
    <lineage>
        <taxon>Bacteria</taxon>
        <taxon>Bacillati</taxon>
        <taxon>Actinomycetota</taxon>
        <taxon>Actinomycetes</taxon>
        <taxon>Kitasatosporales</taxon>
        <taxon>Streptomycetaceae</taxon>
        <taxon>Kitasatospora</taxon>
    </lineage>
</organism>
<evidence type="ECO:0000313" key="4">
    <source>
        <dbReference type="Proteomes" id="UP001599542"/>
    </source>
</evidence>
<dbReference type="SUPFAM" id="SSF52540">
    <property type="entry name" value="P-loop containing nucleoside triphosphate hydrolases"/>
    <property type="match status" value="1"/>
</dbReference>
<evidence type="ECO:0008006" key="5">
    <source>
        <dbReference type="Google" id="ProtNLM"/>
    </source>
</evidence>
<keyword evidence="4" id="KW-1185">Reference proteome</keyword>
<feature type="coiled-coil region" evidence="1">
    <location>
        <begin position="227"/>
        <end position="317"/>
    </location>
</feature>
<evidence type="ECO:0000313" key="3">
    <source>
        <dbReference type="EMBL" id="MFE1356477.1"/>
    </source>
</evidence>
<proteinExistence type="predicted"/>
<dbReference type="Proteomes" id="UP001599542">
    <property type="component" value="Unassembled WGS sequence"/>
</dbReference>
<dbReference type="InterPro" id="IPR027417">
    <property type="entry name" value="P-loop_NTPase"/>
</dbReference>
<keyword evidence="1" id="KW-0175">Coiled coil</keyword>
<dbReference type="Gene3D" id="3.40.50.300">
    <property type="entry name" value="P-loop containing nucleotide triphosphate hydrolases"/>
    <property type="match status" value="1"/>
</dbReference>
<accession>A0ABW6GUM3</accession>
<evidence type="ECO:0000256" key="1">
    <source>
        <dbReference type="SAM" id="Coils"/>
    </source>
</evidence>
<dbReference type="RefSeq" id="WP_380318749.1">
    <property type="nucleotide sequence ID" value="NZ_JBHYPW010000007.1"/>
</dbReference>
<reference evidence="3 4" key="1">
    <citation type="submission" date="2024-09" db="EMBL/GenBank/DDBJ databases">
        <title>The Natural Products Discovery Center: Release of the First 8490 Sequenced Strains for Exploring Actinobacteria Biosynthetic Diversity.</title>
        <authorList>
            <person name="Kalkreuter E."/>
            <person name="Kautsar S.A."/>
            <person name="Yang D."/>
            <person name="Bader C.D."/>
            <person name="Teijaro C.N."/>
            <person name="Fluegel L."/>
            <person name="Davis C.M."/>
            <person name="Simpson J.R."/>
            <person name="Lauterbach L."/>
            <person name="Steele A.D."/>
            <person name="Gui C."/>
            <person name="Meng S."/>
            <person name="Li G."/>
            <person name="Viehrig K."/>
            <person name="Ye F."/>
            <person name="Su P."/>
            <person name="Kiefer A.F."/>
            <person name="Nichols A."/>
            <person name="Cepeda A.J."/>
            <person name="Yan W."/>
            <person name="Fan B."/>
            <person name="Jiang Y."/>
            <person name="Adhikari A."/>
            <person name="Zheng C.-J."/>
            <person name="Schuster L."/>
            <person name="Cowan T.M."/>
            <person name="Smanski M.J."/>
            <person name="Chevrette M.G."/>
            <person name="De Carvalho L.P.S."/>
            <person name="Shen B."/>
        </authorList>
    </citation>
    <scope>NUCLEOTIDE SEQUENCE [LARGE SCALE GENOMIC DNA]</scope>
    <source>
        <strain evidence="3 4">NPDC058753</strain>
    </source>
</reference>
<gene>
    <name evidence="3" type="ORF">ACFW6T_31315</name>
</gene>